<dbReference type="EMBL" id="CP027668">
    <property type="protein sequence ID" value="AVO45239.1"/>
    <property type="molecule type" value="Genomic_DNA"/>
</dbReference>
<evidence type="ECO:0000313" key="1">
    <source>
        <dbReference type="EMBL" id="AVO45239.1"/>
    </source>
</evidence>
<dbReference type="AlphaFoldDB" id="A0A2S0NAP3"/>
<protein>
    <submittedName>
        <fullName evidence="1">Uncharacterized protein</fullName>
    </submittedName>
</protein>
<gene>
    <name evidence="1" type="ORF">C6569_09285</name>
</gene>
<organism evidence="1 2">
    <name type="scientific">Phreatobacter cathodiphilus</name>
    <dbReference type="NCBI Taxonomy" id="1868589"/>
    <lineage>
        <taxon>Bacteria</taxon>
        <taxon>Pseudomonadati</taxon>
        <taxon>Pseudomonadota</taxon>
        <taxon>Alphaproteobacteria</taxon>
        <taxon>Hyphomicrobiales</taxon>
        <taxon>Phreatobacteraceae</taxon>
        <taxon>Phreatobacter</taxon>
    </lineage>
</organism>
<dbReference type="OrthoDB" id="7961527at2"/>
<dbReference type="Proteomes" id="UP000237889">
    <property type="component" value="Chromosome"/>
</dbReference>
<evidence type="ECO:0000313" key="2">
    <source>
        <dbReference type="Proteomes" id="UP000237889"/>
    </source>
</evidence>
<sequence>MTEPADMILPLLREMRAENAALHEQTRAVLAALDKRLGGVEDAQKSFRQALTADTLMSRLVTGEFEERLDALEKKVRELESQK</sequence>
<keyword evidence="2" id="KW-1185">Reference proteome</keyword>
<proteinExistence type="predicted"/>
<accession>A0A2S0NAP3</accession>
<name>A0A2S0NAP3_9HYPH</name>
<dbReference type="RefSeq" id="WP_106748580.1">
    <property type="nucleotide sequence ID" value="NZ_CP027668.1"/>
</dbReference>
<reference evidence="1 2" key="1">
    <citation type="submission" date="2018-03" db="EMBL/GenBank/DDBJ databases">
        <title>Genome sequencing of Phreatobacter sp.</title>
        <authorList>
            <person name="Kim S.-J."/>
            <person name="Heo J."/>
            <person name="Kwon S.-W."/>
        </authorList>
    </citation>
    <scope>NUCLEOTIDE SEQUENCE [LARGE SCALE GENOMIC DNA]</scope>
    <source>
        <strain evidence="1 2">S-12</strain>
    </source>
</reference>
<dbReference type="KEGG" id="phr:C6569_09285"/>